<feature type="transmembrane region" description="Helical" evidence="7">
    <location>
        <begin position="99"/>
        <end position="119"/>
    </location>
</feature>
<dbReference type="EMBL" id="HBIX01034103">
    <property type="protein sequence ID" value="CAE0729475.1"/>
    <property type="molecule type" value="Transcribed_RNA"/>
</dbReference>
<feature type="transmembrane region" description="Helical" evidence="7">
    <location>
        <begin position="162"/>
        <end position="182"/>
    </location>
</feature>
<evidence type="ECO:0000256" key="2">
    <source>
        <dbReference type="ARBA" id="ARBA00006528"/>
    </source>
</evidence>
<feature type="transmembrane region" description="Helical" evidence="7">
    <location>
        <begin position="131"/>
        <end position="150"/>
    </location>
</feature>
<sequence length="422" mass="44518">MIIMYQSFLLMLVVIGRGADAFTTIRYRLKTPVIQSIRSSSNSLLSPASASSVPTSLGTAKQPSERVAVGEARLFALSPIDPSSSSNHSSPRREFEKRLSTFTLLTPLWTIFTALVATWKAPICSNIFGSLPVMQNAYASLMFFMGLTISPKDFKRAVSNPFILSVNALLCFGLMPLLACVIAKALSYSSSQTIGLILLGSVGGGQASNLFTLIARGDVALSVICTTSTTLLGVFSTPLLVKYLLSCSIDVDGRGILESITTLVLIPVFTGSSLAKIFPNVIKKVSPFLPTLGVLSTLVLVAGGSSNSVVTTSTLAAAAGNNYSHWLSLLVPSILLSCLGGAIALCVTKRLGLNEQTKRTLVIETLSKSPTLAYVLALKHFPLSVSPIPSGAMVSLAVVGALIASLWSTIGNNSPEIRNSQQ</sequence>
<evidence type="ECO:0000256" key="4">
    <source>
        <dbReference type="ARBA" id="ARBA00022989"/>
    </source>
</evidence>
<name>A0A7S4AWR1_9STRA</name>
<evidence type="ECO:0000256" key="8">
    <source>
        <dbReference type="SAM" id="SignalP"/>
    </source>
</evidence>
<evidence type="ECO:0000256" key="6">
    <source>
        <dbReference type="SAM" id="MobiDB-lite"/>
    </source>
</evidence>
<gene>
    <name evidence="9" type="ORF">PAUS00366_LOCUS22260</name>
</gene>
<feature type="region of interest" description="Disordered" evidence="6">
    <location>
        <begin position="43"/>
        <end position="62"/>
    </location>
</feature>
<dbReference type="AlphaFoldDB" id="A0A7S4AWR1"/>
<keyword evidence="3 7" id="KW-0812">Transmembrane</keyword>
<feature type="transmembrane region" description="Helical" evidence="7">
    <location>
        <begin position="220"/>
        <end position="245"/>
    </location>
</feature>
<feature type="transmembrane region" description="Helical" evidence="7">
    <location>
        <begin position="288"/>
        <end position="306"/>
    </location>
</feature>
<dbReference type="InterPro" id="IPR004710">
    <property type="entry name" value="Bilac:Na_transpt"/>
</dbReference>
<dbReference type="PANTHER" id="PTHR10361:SF30">
    <property type="entry name" value="SODIUM_METABOLITE COTRANSPORTER BASS6, CHLOROPLASTIC-RELATED"/>
    <property type="match status" value="1"/>
</dbReference>
<proteinExistence type="inferred from homology"/>
<protein>
    <submittedName>
        <fullName evidence="9">Uncharacterized protein</fullName>
    </submittedName>
</protein>
<evidence type="ECO:0000313" key="9">
    <source>
        <dbReference type="EMBL" id="CAE0729475.1"/>
    </source>
</evidence>
<dbReference type="Gene3D" id="1.20.1530.20">
    <property type="match status" value="1"/>
</dbReference>
<evidence type="ECO:0000256" key="3">
    <source>
        <dbReference type="ARBA" id="ARBA00022692"/>
    </source>
</evidence>
<organism evidence="9">
    <name type="scientific">Pseudo-nitzschia australis</name>
    <dbReference type="NCBI Taxonomy" id="44445"/>
    <lineage>
        <taxon>Eukaryota</taxon>
        <taxon>Sar</taxon>
        <taxon>Stramenopiles</taxon>
        <taxon>Ochrophyta</taxon>
        <taxon>Bacillariophyta</taxon>
        <taxon>Bacillariophyceae</taxon>
        <taxon>Bacillariophycidae</taxon>
        <taxon>Bacillariales</taxon>
        <taxon>Bacillariaceae</taxon>
        <taxon>Pseudo-nitzschia</taxon>
    </lineage>
</organism>
<dbReference type="PANTHER" id="PTHR10361">
    <property type="entry name" value="SODIUM-BILE ACID COTRANSPORTER"/>
    <property type="match status" value="1"/>
</dbReference>
<feature type="chain" id="PRO_5031007975" evidence="8">
    <location>
        <begin position="22"/>
        <end position="422"/>
    </location>
</feature>
<comment type="similarity">
    <text evidence="2">Belongs to the bile acid:sodium symporter (BASS) (TC 2.A.28) family.</text>
</comment>
<reference evidence="9" key="1">
    <citation type="submission" date="2021-01" db="EMBL/GenBank/DDBJ databases">
        <authorList>
            <person name="Corre E."/>
            <person name="Pelletier E."/>
            <person name="Niang G."/>
            <person name="Scheremetjew M."/>
            <person name="Finn R."/>
            <person name="Kale V."/>
            <person name="Holt S."/>
            <person name="Cochrane G."/>
            <person name="Meng A."/>
            <person name="Brown T."/>
            <person name="Cohen L."/>
        </authorList>
    </citation>
    <scope>NUCLEOTIDE SEQUENCE</scope>
    <source>
        <strain evidence="9">10249 10 AB</strain>
    </source>
</reference>
<feature type="transmembrane region" description="Helical" evidence="7">
    <location>
        <begin position="326"/>
        <end position="348"/>
    </location>
</feature>
<dbReference type="Pfam" id="PF01758">
    <property type="entry name" value="SBF"/>
    <property type="match status" value="1"/>
</dbReference>
<evidence type="ECO:0000256" key="1">
    <source>
        <dbReference type="ARBA" id="ARBA00004141"/>
    </source>
</evidence>
<keyword evidence="4 7" id="KW-1133">Transmembrane helix</keyword>
<dbReference type="GO" id="GO:0016020">
    <property type="term" value="C:membrane"/>
    <property type="evidence" value="ECO:0007669"/>
    <property type="project" value="UniProtKB-SubCell"/>
</dbReference>
<accession>A0A7S4AWR1</accession>
<dbReference type="InterPro" id="IPR038770">
    <property type="entry name" value="Na+/solute_symporter_sf"/>
</dbReference>
<keyword evidence="8" id="KW-0732">Signal</keyword>
<feature type="signal peptide" evidence="8">
    <location>
        <begin position="1"/>
        <end position="21"/>
    </location>
</feature>
<keyword evidence="5 7" id="KW-0472">Membrane</keyword>
<feature type="compositionally biased region" description="Low complexity" evidence="6">
    <location>
        <begin position="43"/>
        <end position="56"/>
    </location>
</feature>
<comment type="subcellular location">
    <subcellularLocation>
        <location evidence="1">Membrane</location>
        <topology evidence="1">Multi-pass membrane protein</topology>
    </subcellularLocation>
</comment>
<evidence type="ECO:0000256" key="5">
    <source>
        <dbReference type="ARBA" id="ARBA00023136"/>
    </source>
</evidence>
<dbReference type="InterPro" id="IPR002657">
    <property type="entry name" value="BilAc:Na_symport/Acr3"/>
</dbReference>
<feature type="transmembrane region" description="Helical" evidence="7">
    <location>
        <begin position="360"/>
        <end position="378"/>
    </location>
</feature>
<feature type="transmembrane region" description="Helical" evidence="7">
    <location>
        <begin position="194"/>
        <end position="214"/>
    </location>
</feature>
<evidence type="ECO:0000256" key="7">
    <source>
        <dbReference type="SAM" id="Phobius"/>
    </source>
</evidence>
<feature type="transmembrane region" description="Helical" evidence="7">
    <location>
        <begin position="390"/>
        <end position="410"/>
    </location>
</feature>